<evidence type="ECO:0000313" key="2">
    <source>
        <dbReference type="EMBL" id="RAV22901.1"/>
    </source>
</evidence>
<gene>
    <name evidence="2" type="ORF">DQG23_01460</name>
</gene>
<comment type="caution">
    <text evidence="2">The sequence shown here is derived from an EMBL/GenBank/DDBJ whole genome shotgun (WGS) entry which is preliminary data.</text>
</comment>
<accession>A0A329MSF0</accession>
<keyword evidence="3" id="KW-1185">Reference proteome</keyword>
<protein>
    <submittedName>
        <fullName evidence="2">Saccharopine dehydrogenase</fullName>
    </submittedName>
</protein>
<dbReference type="EMBL" id="QMFB01000001">
    <property type="protein sequence ID" value="RAV22901.1"/>
    <property type="molecule type" value="Genomic_DNA"/>
</dbReference>
<dbReference type="Gene3D" id="3.40.50.720">
    <property type="entry name" value="NAD(P)-binding Rossmann-like Domain"/>
    <property type="match status" value="1"/>
</dbReference>
<evidence type="ECO:0000313" key="3">
    <source>
        <dbReference type="Proteomes" id="UP000250369"/>
    </source>
</evidence>
<proteinExistence type="predicted"/>
<dbReference type="InterPro" id="IPR005097">
    <property type="entry name" value="Sacchrp_dh_NADP-bd"/>
</dbReference>
<dbReference type="AlphaFoldDB" id="A0A329MSF0"/>
<reference evidence="2 3" key="1">
    <citation type="journal article" date="2009" name="Int. J. Syst. Evol. Microbiol.">
        <title>Paenibacillus contaminans sp. nov., isolated from a contaminated laboratory plate.</title>
        <authorList>
            <person name="Chou J.H."/>
            <person name="Lee J.H."/>
            <person name="Lin M.C."/>
            <person name="Chang P.S."/>
            <person name="Arun A.B."/>
            <person name="Young C.C."/>
            <person name="Chen W.M."/>
        </authorList>
    </citation>
    <scope>NUCLEOTIDE SEQUENCE [LARGE SCALE GENOMIC DNA]</scope>
    <source>
        <strain evidence="2 3">CKOBP-6</strain>
    </source>
</reference>
<dbReference type="RefSeq" id="WP_113029010.1">
    <property type="nucleotide sequence ID" value="NZ_QMFB01000001.1"/>
</dbReference>
<dbReference type="Proteomes" id="UP000250369">
    <property type="component" value="Unassembled WGS sequence"/>
</dbReference>
<evidence type="ECO:0000259" key="1">
    <source>
        <dbReference type="Pfam" id="PF03435"/>
    </source>
</evidence>
<feature type="domain" description="Saccharopine dehydrogenase NADP binding" evidence="1">
    <location>
        <begin position="6"/>
        <end position="124"/>
    </location>
</feature>
<dbReference type="InterPro" id="IPR036291">
    <property type="entry name" value="NAD(P)-bd_dom_sf"/>
</dbReference>
<dbReference type="SUPFAM" id="SSF51735">
    <property type="entry name" value="NAD(P)-binding Rossmann-fold domains"/>
    <property type="match status" value="1"/>
</dbReference>
<dbReference type="PANTHER" id="PTHR43796:SF2">
    <property type="entry name" value="CARBOXYNORSPERMIDINE SYNTHASE"/>
    <property type="match status" value="1"/>
</dbReference>
<dbReference type="PANTHER" id="PTHR43796">
    <property type="entry name" value="CARBOXYNORSPERMIDINE SYNTHASE"/>
    <property type="match status" value="1"/>
</dbReference>
<organism evidence="2 3">
    <name type="scientific">Paenibacillus contaminans</name>
    <dbReference type="NCBI Taxonomy" id="450362"/>
    <lineage>
        <taxon>Bacteria</taxon>
        <taxon>Bacillati</taxon>
        <taxon>Bacillota</taxon>
        <taxon>Bacilli</taxon>
        <taxon>Bacillales</taxon>
        <taxon>Paenibacillaceae</taxon>
        <taxon>Paenibacillus</taxon>
    </lineage>
</organism>
<dbReference type="OrthoDB" id="1910498at2"/>
<dbReference type="Gene3D" id="3.30.360.10">
    <property type="entry name" value="Dihydrodipicolinate Reductase, domain 2"/>
    <property type="match status" value="1"/>
</dbReference>
<name>A0A329MSF0_9BACL</name>
<sequence>MMKDTIIVVGGYGHVGKTISRSLSEKFPGKVYAAGRNVQTAKRFSEETGGKVRQLQLDIGKPFDKDILKRAKLIVMCLDQTDTDFVRACFQNGVHYIDISAKGSFLAKVEGLREAAEAGGATAVLSVGLAPGLTSLMASQAVKLMDAAKAIDISIMLGLGDRHGKAAIEWTVDNLNARFEIMEDNGLVAVESFTDGKTTDFGADLGRKKSFRFPFSDQQTLARTLAVPSVSTRLCFDSGIVTSLVAAMKAAGLFRFLQTGWVRKTVVRSFGQISFGKERFAVKVDAWGIKEKREVKAECMLHGSNEAEMTGMTAAFVAEAVYRTAYPSGVYHIEQLFSLENMQPLVQRASFAEMRLNGRKLNL</sequence>
<dbReference type="Pfam" id="PF03435">
    <property type="entry name" value="Sacchrp_dh_NADP"/>
    <property type="match status" value="1"/>
</dbReference>